<dbReference type="AlphaFoldDB" id="A0A0D6A1E6"/>
<dbReference type="STRING" id="1600.LBAT_0100"/>
<dbReference type="Gene3D" id="2.40.128.690">
    <property type="entry name" value="YycH protein, domain 3-like"/>
    <property type="match status" value="1"/>
</dbReference>
<evidence type="ECO:0000259" key="2">
    <source>
        <dbReference type="Pfam" id="PF09648"/>
    </source>
</evidence>
<evidence type="ECO:0000313" key="4">
    <source>
        <dbReference type="Proteomes" id="UP000035709"/>
    </source>
</evidence>
<keyword evidence="1" id="KW-0472">Membrane</keyword>
<organism evidence="3 4">
    <name type="scientific">Lactobacillus acetotolerans</name>
    <dbReference type="NCBI Taxonomy" id="1600"/>
    <lineage>
        <taxon>Bacteria</taxon>
        <taxon>Bacillati</taxon>
        <taxon>Bacillota</taxon>
        <taxon>Bacilli</taxon>
        <taxon>Lactobacillales</taxon>
        <taxon>Lactobacillaceae</taxon>
        <taxon>Lactobacillus</taxon>
    </lineage>
</organism>
<dbReference type="OrthoDB" id="2135943at2"/>
<evidence type="ECO:0000256" key="1">
    <source>
        <dbReference type="SAM" id="Phobius"/>
    </source>
</evidence>
<feature type="domain" description="Regulatory protein YycH-like" evidence="2">
    <location>
        <begin position="40"/>
        <end position="260"/>
    </location>
</feature>
<feature type="transmembrane region" description="Helical" evidence="1">
    <location>
        <begin position="6"/>
        <end position="23"/>
    </location>
</feature>
<proteinExistence type="predicted"/>
<keyword evidence="4" id="KW-1185">Reference proteome</keyword>
<dbReference type="Proteomes" id="UP000035709">
    <property type="component" value="Chromosome"/>
</dbReference>
<dbReference type="KEGG" id="lae:LBAT_0100"/>
<dbReference type="PATRIC" id="fig|1600.4.peg.103"/>
<protein>
    <recommendedName>
        <fullName evidence="2">Regulatory protein YycH-like domain-containing protein</fullName>
    </recommendedName>
</protein>
<dbReference type="InterPro" id="IPR018604">
    <property type="entry name" value="YycI-like"/>
</dbReference>
<keyword evidence="1" id="KW-1133">Transmembrane helix</keyword>
<accession>A0A0D6A1E6</accession>
<gene>
    <name evidence="3" type="ORF">LBAT_0100</name>
</gene>
<dbReference type="RefSeq" id="WP_060459053.1">
    <property type="nucleotide sequence ID" value="NZ_AP014808.1"/>
</dbReference>
<keyword evidence="1" id="KW-0812">Transmembrane</keyword>
<sequence>MDHKRIEWLFFIVFILIDIYLGIEILRSPVKLSNADTGTDNITNIRIEMKDDGIDLPASISNKQQSGYYLAAKNRDYLSNKVSGLTRVSAHYSKSDNSITGTPKNAVLLSTKRKEILQQLNDFKNDPRSVPYGKDFKYEPSMSGENNYNYVQNSSYGQIYDNNAQLTITVRDNQVVDYTISYMGPINSVREPQLIISAWHAVRSMYTDREIANNSRVVRVKLGYSKLTEVRGSTILLPTWLIWVENKTTKNITLKRVNAFTAQILQSNSSYNVENN</sequence>
<name>A0A0D6A1E6_9LACO</name>
<dbReference type="GO" id="GO:0016020">
    <property type="term" value="C:membrane"/>
    <property type="evidence" value="ECO:0007669"/>
    <property type="project" value="InterPro"/>
</dbReference>
<dbReference type="EMBL" id="AP014808">
    <property type="protein sequence ID" value="BAQ56489.1"/>
    <property type="molecule type" value="Genomic_DNA"/>
</dbReference>
<reference evidence="3 4" key="1">
    <citation type="submission" date="2015-03" db="EMBL/GenBank/DDBJ databases">
        <title>Complete genome sequence of Lactobacillus acetotolerans NBRC 13120.</title>
        <authorList>
            <person name="Toh H."/>
            <person name="Morita H."/>
            <person name="Fujita N."/>
        </authorList>
    </citation>
    <scope>NUCLEOTIDE SEQUENCE [LARGE SCALE GENOMIC DNA]</scope>
    <source>
        <strain evidence="3 4">NBRC 13120</strain>
    </source>
</reference>
<evidence type="ECO:0000313" key="3">
    <source>
        <dbReference type="EMBL" id="BAQ56489.1"/>
    </source>
</evidence>
<dbReference type="Pfam" id="PF09648">
    <property type="entry name" value="YycI"/>
    <property type="match status" value="1"/>
</dbReference>